<dbReference type="SUPFAM" id="SSF50630">
    <property type="entry name" value="Acid proteases"/>
    <property type="match status" value="1"/>
</dbReference>
<keyword evidence="6" id="KW-0378">Hydrolase</keyword>
<dbReference type="InterPro" id="IPR033131">
    <property type="entry name" value="Pectinesterase_Asp_AS"/>
</dbReference>
<reference evidence="13 14" key="1">
    <citation type="submission" date="2018-04" db="EMBL/GenBank/DDBJ databases">
        <authorList>
            <person name="Vogel A."/>
        </authorList>
    </citation>
    <scope>NUCLEOTIDE SEQUENCE [LARGE SCALE GENOMIC DNA]</scope>
</reference>
<dbReference type="Pfam" id="PF08284">
    <property type="entry name" value="RVP_2"/>
    <property type="match status" value="1"/>
</dbReference>
<dbReference type="PROSITE" id="PS00503">
    <property type="entry name" value="PECTINESTERASE_2"/>
    <property type="match status" value="1"/>
</dbReference>
<feature type="region of interest" description="Disordered" evidence="11">
    <location>
        <begin position="170"/>
        <end position="189"/>
    </location>
</feature>
<dbReference type="SUPFAM" id="SSF53098">
    <property type="entry name" value="Ribonuclease H-like"/>
    <property type="match status" value="1"/>
</dbReference>
<comment type="pathway">
    <text evidence="2">Glycan metabolism; pectin degradation; 2-dehydro-3-deoxy-D-gluconate from pectin: step 1/5.</text>
</comment>
<keyword evidence="5" id="KW-0964">Secreted</keyword>
<dbReference type="InterPro" id="IPR012334">
    <property type="entry name" value="Pectin_lyas_fold"/>
</dbReference>
<evidence type="ECO:0000256" key="8">
    <source>
        <dbReference type="ARBA" id="ARBA00023316"/>
    </source>
</evidence>
<dbReference type="InterPro" id="IPR036397">
    <property type="entry name" value="RNaseH_sf"/>
</dbReference>
<feature type="compositionally biased region" description="Polar residues" evidence="11">
    <location>
        <begin position="176"/>
        <end position="188"/>
    </location>
</feature>
<evidence type="ECO:0000256" key="6">
    <source>
        <dbReference type="ARBA" id="ARBA00022801"/>
    </source>
</evidence>
<feature type="compositionally biased region" description="Basic and acidic residues" evidence="11">
    <location>
        <begin position="80"/>
        <end position="94"/>
    </location>
</feature>
<keyword evidence="4" id="KW-0134">Cell wall</keyword>
<dbReference type="InterPro" id="IPR001584">
    <property type="entry name" value="Integrase_cat-core"/>
</dbReference>
<evidence type="ECO:0000256" key="7">
    <source>
        <dbReference type="ARBA" id="ARBA00023085"/>
    </source>
</evidence>
<evidence type="ECO:0000259" key="12">
    <source>
        <dbReference type="PROSITE" id="PS50994"/>
    </source>
</evidence>
<protein>
    <recommendedName>
        <fullName evidence="3">pectinesterase</fullName>
        <ecNumber evidence="3">3.1.1.11</ecNumber>
    </recommendedName>
</protein>
<evidence type="ECO:0000256" key="1">
    <source>
        <dbReference type="ARBA" id="ARBA00004191"/>
    </source>
</evidence>
<accession>A0A484NGV0</accession>
<evidence type="ECO:0000256" key="10">
    <source>
        <dbReference type="PROSITE-ProRule" id="PRU10040"/>
    </source>
</evidence>
<feature type="domain" description="Integrase catalytic" evidence="12">
    <location>
        <begin position="449"/>
        <end position="564"/>
    </location>
</feature>
<dbReference type="AlphaFoldDB" id="A0A484NGV0"/>
<dbReference type="GO" id="GO:0042545">
    <property type="term" value="P:cell wall modification"/>
    <property type="evidence" value="ECO:0007669"/>
    <property type="project" value="InterPro"/>
</dbReference>
<evidence type="ECO:0000313" key="13">
    <source>
        <dbReference type="EMBL" id="VFQ99596.1"/>
    </source>
</evidence>
<feature type="region of interest" description="Disordered" evidence="11">
    <location>
        <begin position="79"/>
        <end position="157"/>
    </location>
</feature>
<organism evidence="13 14">
    <name type="scientific">Cuscuta campestris</name>
    <dbReference type="NCBI Taxonomy" id="132261"/>
    <lineage>
        <taxon>Eukaryota</taxon>
        <taxon>Viridiplantae</taxon>
        <taxon>Streptophyta</taxon>
        <taxon>Embryophyta</taxon>
        <taxon>Tracheophyta</taxon>
        <taxon>Spermatophyta</taxon>
        <taxon>Magnoliopsida</taxon>
        <taxon>eudicotyledons</taxon>
        <taxon>Gunneridae</taxon>
        <taxon>Pentapetalae</taxon>
        <taxon>asterids</taxon>
        <taxon>lamiids</taxon>
        <taxon>Solanales</taxon>
        <taxon>Convolvulaceae</taxon>
        <taxon>Cuscuteae</taxon>
        <taxon>Cuscuta</taxon>
        <taxon>Cuscuta subgen. Grammica</taxon>
        <taxon>Cuscuta sect. Cleistogrammica</taxon>
    </lineage>
</organism>
<dbReference type="PANTHER" id="PTHR31707">
    <property type="entry name" value="PECTINESTERASE"/>
    <property type="match status" value="1"/>
</dbReference>
<dbReference type="InterPro" id="IPR011050">
    <property type="entry name" value="Pectin_lyase_fold/virulence"/>
</dbReference>
<keyword evidence="8" id="KW-0961">Cell wall biogenesis/degradation</keyword>
<dbReference type="EMBL" id="OOIL02006662">
    <property type="protein sequence ID" value="VFQ99596.1"/>
    <property type="molecule type" value="Genomic_DNA"/>
</dbReference>
<dbReference type="PROSITE" id="PS50994">
    <property type="entry name" value="INTEGRASE"/>
    <property type="match status" value="1"/>
</dbReference>
<dbReference type="GO" id="GO:0045490">
    <property type="term" value="P:pectin catabolic process"/>
    <property type="evidence" value="ECO:0007669"/>
    <property type="project" value="UniProtKB-UniPathway"/>
</dbReference>
<dbReference type="GO" id="GO:0003676">
    <property type="term" value="F:nucleic acid binding"/>
    <property type="evidence" value="ECO:0007669"/>
    <property type="project" value="InterPro"/>
</dbReference>
<name>A0A484NGV0_9ASTE</name>
<feature type="region of interest" description="Disordered" evidence="11">
    <location>
        <begin position="198"/>
        <end position="221"/>
    </location>
</feature>
<evidence type="ECO:0000256" key="5">
    <source>
        <dbReference type="ARBA" id="ARBA00022525"/>
    </source>
</evidence>
<evidence type="ECO:0000313" key="14">
    <source>
        <dbReference type="Proteomes" id="UP000595140"/>
    </source>
</evidence>
<dbReference type="GO" id="GO:0015074">
    <property type="term" value="P:DNA integration"/>
    <property type="evidence" value="ECO:0007669"/>
    <property type="project" value="InterPro"/>
</dbReference>
<sequence>MDQVVPHQLIIMLMMMKYWWRSSWTVHGGTVSRKKVEKQLSYRRSTRWTVLMSTVDRHRGRKVEPWEINQRSTRWTVLRDTVDRPRGQRDRLQGDEETVDRDDNNGRPSPRQKGGSEEPSQTVDPVDRSTDGGRPSSSQQPTETLGRGQRERRPNVRLADYVTHVACPLTEGNRASHGNSRPSPSFPLTTGAFRYLKAGQPSGISTPAHTNPPKPPDNRAVNSLPVVRLTNAEKAERGKKGLCWFCEEKWDPTHHCKRRFLALMGPDDEDMAAGAEPDEHPITEDLVITGDISSLHSLAGSPSPRSLRLTGNINNSPVHVLLDGGSTHNFIHPTVAEKLSLVLYPVPPFRVYVGNGESLRCSYSCPQTAVALQGHIFAIDLYLLEIHGPEVVLGVQWLQTLGKVSHDYANLTMEFTWNGATVQLRGDAPAPKPISYGHLCSLVATQQPLEFYELVPAPPDTLPASAAPEFPSDVPASITTILQTHAAIFATPTTLPPARDTAYHPQTDGQTEVTNRGLEQYLRAFTFDRPTKWAALLPWAELALNCSRHEGLKVSPFQALYGREPPHVFATPSVRSKVPVIEEILIERAVVLEELKDNLRRVQQRMRASANMHRRDVSFQVGDLVLLKLQPYRQHSVAKPKSAKLARRYYGPFEVVERVGQVAYRLRLPEGCRIHDVFHVSLLRPFVTPATGVPTPTWPEEFVQNHPLSVPVAALRSRTILVDGDPQEQWLIRRSDDTDDDSTWEPVHMLRDHFPTLRLEDKANSDSGGVDTGLEHATHNVDEEPEEPESPRVKNKMHAKFGVFLFLTVSLFTILTPPQVAAEYVPPPANLVVGSGPGNIRTITEAIAIAAQTRDWRQRFVIKIMAGVYNENVVIDSFLPDLTLVGEGKGVTIITGQRSVYGFGGGSTFHTATFAVDAIGFVAWGITFQNTAGRDKGPAVAVRVRADQVAFHECSIEGYQDTLYLFEGRQFYKKCDIYGTIDFIFGNGKAVFQDCNIYARNPGLYKDVVITASKREGPTEDTGIVIQSSWVTTDPAEDLRGTEAYLGRPWGTQSRTVFIETTIDSFINPAGWEWWDGRHPSLTSRVYYAEYGNKGPGSGTAGRVRWDGFHQLTTPGEVLPFTVGVFLDGDSWLPFAGVPYRSGL</sequence>
<dbReference type="SUPFAM" id="SSF51126">
    <property type="entry name" value="Pectin lyase-like"/>
    <property type="match status" value="1"/>
</dbReference>
<evidence type="ECO:0000256" key="4">
    <source>
        <dbReference type="ARBA" id="ARBA00022512"/>
    </source>
</evidence>
<keyword evidence="14" id="KW-1185">Reference proteome</keyword>
<dbReference type="EC" id="3.1.1.11" evidence="3"/>
<dbReference type="Gene3D" id="2.160.20.10">
    <property type="entry name" value="Single-stranded right-handed beta-helix, Pectin lyase-like"/>
    <property type="match status" value="1"/>
</dbReference>
<feature type="compositionally biased region" description="Basic and acidic residues" evidence="11">
    <location>
        <begin position="773"/>
        <end position="782"/>
    </location>
</feature>
<dbReference type="InterPro" id="IPR012337">
    <property type="entry name" value="RNaseH-like_sf"/>
</dbReference>
<dbReference type="CDD" id="cd00303">
    <property type="entry name" value="retropepsin_like"/>
    <property type="match status" value="1"/>
</dbReference>
<evidence type="ECO:0000256" key="11">
    <source>
        <dbReference type="SAM" id="MobiDB-lite"/>
    </source>
</evidence>
<dbReference type="FunFam" id="2.160.20.10:FF:000029">
    <property type="entry name" value="Pectinesterase 4"/>
    <property type="match status" value="1"/>
</dbReference>
<dbReference type="InterPro" id="IPR056924">
    <property type="entry name" value="SH3_Tf2-1"/>
</dbReference>
<dbReference type="Gene3D" id="2.40.70.10">
    <property type="entry name" value="Acid Proteases"/>
    <property type="match status" value="1"/>
</dbReference>
<dbReference type="OrthoDB" id="2019149at2759"/>
<dbReference type="Pfam" id="PF01095">
    <property type="entry name" value="Pectinesterase"/>
    <property type="match status" value="1"/>
</dbReference>
<evidence type="ECO:0000256" key="9">
    <source>
        <dbReference type="ARBA" id="ARBA00047928"/>
    </source>
</evidence>
<dbReference type="Proteomes" id="UP000595140">
    <property type="component" value="Unassembled WGS sequence"/>
</dbReference>
<keyword evidence="7" id="KW-0063">Aspartyl esterase</keyword>
<dbReference type="InterPro" id="IPR000070">
    <property type="entry name" value="Pectinesterase_cat"/>
</dbReference>
<feature type="region of interest" description="Disordered" evidence="11">
    <location>
        <begin position="760"/>
        <end position="792"/>
    </location>
</feature>
<dbReference type="Pfam" id="PF24626">
    <property type="entry name" value="SH3_Tf2-1"/>
    <property type="match status" value="1"/>
</dbReference>
<dbReference type="UniPathway" id="UPA00545">
    <property type="reaction ID" value="UER00823"/>
</dbReference>
<proteinExistence type="predicted"/>
<evidence type="ECO:0000256" key="2">
    <source>
        <dbReference type="ARBA" id="ARBA00005184"/>
    </source>
</evidence>
<comment type="subcellular location">
    <subcellularLocation>
        <location evidence="1">Secreted</location>
        <location evidence="1">Cell wall</location>
    </subcellularLocation>
</comment>
<dbReference type="Gene3D" id="3.30.420.10">
    <property type="entry name" value="Ribonuclease H-like superfamily/Ribonuclease H"/>
    <property type="match status" value="1"/>
</dbReference>
<dbReference type="GO" id="GO:0030599">
    <property type="term" value="F:pectinesterase activity"/>
    <property type="evidence" value="ECO:0007669"/>
    <property type="project" value="UniProtKB-EC"/>
</dbReference>
<evidence type="ECO:0000256" key="3">
    <source>
        <dbReference type="ARBA" id="ARBA00013229"/>
    </source>
</evidence>
<feature type="active site" evidence="10">
    <location>
        <position position="982"/>
    </location>
</feature>
<dbReference type="InterPro" id="IPR021109">
    <property type="entry name" value="Peptidase_aspartic_dom_sf"/>
</dbReference>
<comment type="catalytic activity">
    <reaction evidence="9">
        <text>[(1-&gt;4)-alpha-D-galacturonosyl methyl ester](n) + n H2O = [(1-&gt;4)-alpha-D-galacturonosyl](n) + n methanol + n H(+)</text>
        <dbReference type="Rhea" id="RHEA:22380"/>
        <dbReference type="Rhea" id="RHEA-COMP:14570"/>
        <dbReference type="Rhea" id="RHEA-COMP:14573"/>
        <dbReference type="ChEBI" id="CHEBI:15377"/>
        <dbReference type="ChEBI" id="CHEBI:15378"/>
        <dbReference type="ChEBI" id="CHEBI:17790"/>
        <dbReference type="ChEBI" id="CHEBI:140522"/>
        <dbReference type="ChEBI" id="CHEBI:140523"/>
        <dbReference type="EC" id="3.1.1.11"/>
    </reaction>
</comment>
<gene>
    <name evidence="13" type="ORF">CCAM_LOCUS41372</name>
</gene>